<accession>A0ABU6JJS2</accession>
<dbReference type="Proteomes" id="UP001352263">
    <property type="component" value="Unassembled WGS sequence"/>
</dbReference>
<dbReference type="EMBL" id="JAWIIV010000071">
    <property type="protein sequence ID" value="MEC4723726.1"/>
    <property type="molecule type" value="Genomic_DNA"/>
</dbReference>
<keyword evidence="2" id="KW-1185">Reference proteome</keyword>
<comment type="caution">
    <text evidence="1">The sequence shown here is derived from an EMBL/GenBank/DDBJ whole genome shotgun (WGS) entry which is preliminary data.</text>
</comment>
<evidence type="ECO:0000313" key="1">
    <source>
        <dbReference type="EMBL" id="MEC4723726.1"/>
    </source>
</evidence>
<sequence>MTTSTFSSYSASQGNGNYAGNLSRAFAVLIGALFAARPQPVAQVKATATVSEARDTVNLARLYRLSSGRDSLNPALLAELQTISERSSAV</sequence>
<proteinExistence type="predicted"/>
<dbReference type="RefSeq" id="WP_326510329.1">
    <property type="nucleotide sequence ID" value="NZ_JAWIIV010000071.1"/>
</dbReference>
<name>A0ABU6JJS2_9BURK</name>
<gene>
    <name evidence="1" type="ORF">RY831_31885</name>
</gene>
<protein>
    <submittedName>
        <fullName evidence="1">Uncharacterized protein</fullName>
    </submittedName>
</protein>
<reference evidence="1 2" key="1">
    <citation type="submission" date="2023-10" db="EMBL/GenBank/DDBJ databases">
        <title>Noviherbaspirillum sp. CPCC 100848 genome assembly.</title>
        <authorList>
            <person name="Li X.Y."/>
            <person name="Fang X.M."/>
        </authorList>
    </citation>
    <scope>NUCLEOTIDE SEQUENCE [LARGE SCALE GENOMIC DNA]</scope>
    <source>
        <strain evidence="1 2">CPCC 100848</strain>
    </source>
</reference>
<evidence type="ECO:0000313" key="2">
    <source>
        <dbReference type="Proteomes" id="UP001352263"/>
    </source>
</evidence>
<organism evidence="1 2">
    <name type="scientific">Noviherbaspirillum album</name>
    <dbReference type="NCBI Taxonomy" id="3080276"/>
    <lineage>
        <taxon>Bacteria</taxon>
        <taxon>Pseudomonadati</taxon>
        <taxon>Pseudomonadota</taxon>
        <taxon>Betaproteobacteria</taxon>
        <taxon>Burkholderiales</taxon>
        <taxon>Oxalobacteraceae</taxon>
        <taxon>Noviherbaspirillum</taxon>
    </lineage>
</organism>